<dbReference type="PANTHER" id="PTHR42715:SF2">
    <property type="entry name" value="BETA-GLUCOSIDASE F-RELATED"/>
    <property type="match status" value="1"/>
</dbReference>
<dbReference type="EMBL" id="MCGO01000043">
    <property type="protein sequence ID" value="ORY38568.1"/>
    <property type="molecule type" value="Genomic_DNA"/>
</dbReference>
<reference evidence="12 13" key="1">
    <citation type="submission" date="2016-07" db="EMBL/GenBank/DDBJ databases">
        <title>Pervasive Adenine N6-methylation of Active Genes in Fungi.</title>
        <authorList>
            <consortium name="DOE Joint Genome Institute"/>
            <person name="Mondo S.J."/>
            <person name="Dannebaum R.O."/>
            <person name="Kuo R.C."/>
            <person name="Labutti K."/>
            <person name="Haridas S."/>
            <person name="Kuo A."/>
            <person name="Salamov A."/>
            <person name="Ahrendt S.R."/>
            <person name="Lipzen A."/>
            <person name="Sullivan W."/>
            <person name="Andreopoulos W.B."/>
            <person name="Clum A."/>
            <person name="Lindquist E."/>
            <person name="Daum C."/>
            <person name="Ramamoorthy G.K."/>
            <person name="Gryganskyi A."/>
            <person name="Culley D."/>
            <person name="Magnuson J.K."/>
            <person name="James T.Y."/>
            <person name="O'Malley M.A."/>
            <person name="Stajich J.E."/>
            <person name="Spatafora J.W."/>
            <person name="Visel A."/>
            <person name="Grigoriev I.V."/>
        </authorList>
    </citation>
    <scope>NUCLEOTIDE SEQUENCE [LARGE SCALE GENOMIC DNA]</scope>
    <source>
        <strain evidence="12 13">JEL800</strain>
    </source>
</reference>
<evidence type="ECO:0000256" key="8">
    <source>
        <dbReference type="ARBA" id="ARBA00023295"/>
    </source>
</evidence>
<gene>
    <name evidence="12" type="ORF">BCR33DRAFT_758763</name>
</gene>
<dbReference type="Pfam" id="PF01915">
    <property type="entry name" value="Glyco_hydro_3_C"/>
    <property type="match status" value="1"/>
</dbReference>
<dbReference type="Gene3D" id="3.40.50.1700">
    <property type="entry name" value="Glycoside hydrolase family 3 C-terminal domain"/>
    <property type="match status" value="1"/>
</dbReference>
<dbReference type="InterPro" id="IPR017853">
    <property type="entry name" value="GH"/>
</dbReference>
<dbReference type="FunFam" id="3.20.20.300:FF:000002">
    <property type="entry name" value="Probable beta-glucosidase"/>
    <property type="match status" value="1"/>
</dbReference>
<keyword evidence="7 10" id="KW-0119">Carbohydrate metabolism</keyword>
<comment type="pathway">
    <text evidence="2 10">Glycan metabolism; cellulose degradation.</text>
</comment>
<evidence type="ECO:0000256" key="7">
    <source>
        <dbReference type="ARBA" id="ARBA00023277"/>
    </source>
</evidence>
<keyword evidence="6" id="KW-0136">Cellulose degradation</keyword>
<dbReference type="STRING" id="329046.A0A1Y2BUW3"/>
<evidence type="ECO:0000313" key="13">
    <source>
        <dbReference type="Proteomes" id="UP000193642"/>
    </source>
</evidence>
<dbReference type="Proteomes" id="UP000193642">
    <property type="component" value="Unassembled WGS sequence"/>
</dbReference>
<protein>
    <recommendedName>
        <fullName evidence="4 10">beta-glucosidase</fullName>
        <ecNumber evidence="4 10">3.2.1.21</ecNumber>
    </recommendedName>
</protein>
<comment type="similarity">
    <text evidence="3 10">Belongs to the glycosyl hydrolase 3 family.</text>
</comment>
<dbReference type="InterPro" id="IPR036962">
    <property type="entry name" value="Glyco_hydro_3_N_sf"/>
</dbReference>
<dbReference type="Gene3D" id="3.20.20.300">
    <property type="entry name" value="Glycoside hydrolase, family 3, N-terminal domain"/>
    <property type="match status" value="1"/>
</dbReference>
<dbReference type="InterPro" id="IPR001764">
    <property type="entry name" value="Glyco_hydro_3_N"/>
</dbReference>
<comment type="caution">
    <text evidence="12">The sequence shown here is derived from an EMBL/GenBank/DDBJ whole genome shotgun (WGS) entry which is preliminary data.</text>
</comment>
<dbReference type="GO" id="GO:0030245">
    <property type="term" value="P:cellulose catabolic process"/>
    <property type="evidence" value="ECO:0007669"/>
    <property type="project" value="UniProtKB-UniPathway"/>
</dbReference>
<dbReference type="EC" id="3.2.1.21" evidence="4 10"/>
<evidence type="ECO:0000256" key="2">
    <source>
        <dbReference type="ARBA" id="ARBA00004987"/>
    </source>
</evidence>
<evidence type="ECO:0000256" key="5">
    <source>
        <dbReference type="ARBA" id="ARBA00022801"/>
    </source>
</evidence>
<dbReference type="UniPathway" id="UPA00696"/>
<name>A0A1Y2BUW3_9FUNG</name>
<keyword evidence="5 10" id="KW-0378">Hydrolase</keyword>
<organism evidence="12 13">
    <name type="scientific">Rhizoclosmatium globosum</name>
    <dbReference type="NCBI Taxonomy" id="329046"/>
    <lineage>
        <taxon>Eukaryota</taxon>
        <taxon>Fungi</taxon>
        <taxon>Fungi incertae sedis</taxon>
        <taxon>Chytridiomycota</taxon>
        <taxon>Chytridiomycota incertae sedis</taxon>
        <taxon>Chytridiomycetes</taxon>
        <taxon>Chytridiales</taxon>
        <taxon>Chytriomycetaceae</taxon>
        <taxon>Rhizoclosmatium</taxon>
    </lineage>
</organism>
<dbReference type="FunFam" id="3.40.50.1700:FF:000003">
    <property type="entry name" value="Probable beta-glucosidase"/>
    <property type="match status" value="1"/>
</dbReference>
<evidence type="ECO:0000313" key="12">
    <source>
        <dbReference type="EMBL" id="ORY38568.1"/>
    </source>
</evidence>
<dbReference type="Pfam" id="PF14310">
    <property type="entry name" value="Fn3-like"/>
    <property type="match status" value="1"/>
</dbReference>
<dbReference type="InterPro" id="IPR050288">
    <property type="entry name" value="Cellulose_deg_GH3"/>
</dbReference>
<evidence type="ECO:0000256" key="3">
    <source>
        <dbReference type="ARBA" id="ARBA00005336"/>
    </source>
</evidence>
<dbReference type="GO" id="GO:0008422">
    <property type="term" value="F:beta-glucosidase activity"/>
    <property type="evidence" value="ECO:0007669"/>
    <property type="project" value="UniProtKB-EC"/>
</dbReference>
<dbReference type="SUPFAM" id="SSF52279">
    <property type="entry name" value="Beta-D-glucan exohydrolase, C-terminal domain"/>
    <property type="match status" value="1"/>
</dbReference>
<comment type="catalytic activity">
    <reaction evidence="1 10">
        <text>Hydrolysis of terminal, non-reducing beta-D-glucosyl residues with release of beta-D-glucose.</text>
        <dbReference type="EC" id="3.2.1.21"/>
    </reaction>
</comment>
<dbReference type="InterPro" id="IPR026891">
    <property type="entry name" value="Fn3-like"/>
</dbReference>
<keyword evidence="8 10" id="KW-0326">Glycosidase</keyword>
<proteinExistence type="inferred from homology"/>
<dbReference type="PRINTS" id="PR00133">
    <property type="entry name" value="GLHYDRLASE3"/>
</dbReference>
<dbReference type="PANTHER" id="PTHR42715">
    <property type="entry name" value="BETA-GLUCOSIDASE"/>
    <property type="match status" value="1"/>
</dbReference>
<accession>A0A1Y2BUW3</accession>
<dbReference type="SUPFAM" id="SSF51445">
    <property type="entry name" value="(Trans)glycosidases"/>
    <property type="match status" value="1"/>
</dbReference>
<evidence type="ECO:0000256" key="1">
    <source>
        <dbReference type="ARBA" id="ARBA00000448"/>
    </source>
</evidence>
<keyword evidence="13" id="KW-1185">Reference proteome</keyword>
<evidence type="ECO:0000259" key="11">
    <source>
        <dbReference type="SMART" id="SM01217"/>
    </source>
</evidence>
<dbReference type="OrthoDB" id="416222at2759"/>
<evidence type="ECO:0000256" key="4">
    <source>
        <dbReference type="ARBA" id="ARBA00012744"/>
    </source>
</evidence>
<dbReference type="InterPro" id="IPR013783">
    <property type="entry name" value="Ig-like_fold"/>
</dbReference>
<dbReference type="InterPro" id="IPR002772">
    <property type="entry name" value="Glyco_hydro_3_C"/>
</dbReference>
<dbReference type="SMART" id="SM01217">
    <property type="entry name" value="Fn3_like"/>
    <property type="match status" value="1"/>
</dbReference>
<evidence type="ECO:0000256" key="9">
    <source>
        <dbReference type="ARBA" id="ARBA00023326"/>
    </source>
</evidence>
<dbReference type="PROSITE" id="PS00775">
    <property type="entry name" value="GLYCOSYL_HYDROL_F3"/>
    <property type="match status" value="1"/>
</dbReference>
<sequence length="731" mass="80060">MKQVSVGYGDQPQTKPYFQRVHPSPIQLPEDEWVVATNRAREIVTTLSIADKKKLVMGIGRGNCVGNIQHVDTIPGFTGLCLQDGPTGVTFTENVTSFPSGLNAAATFDKTLILEYATAIGAEFRSLGVNVALGPMMNLIRAPAAGRNWEGPGGDPYLASIVASLLVRGIQSNGVIATAKHFIANEQEHFRYSSSSNVDKRTLMEVYAAPFEACVREGVGAVMCSYNRVNQVYACANSELVDGLLKTELGFQGFVVTDWGAKYSPMVADMIMPGGQPVLTGANTIATESETLDTLPESRLDDMTTRILASYFKLGQDKGYPSNTNISSWTPRTKNSYNPNYKLKHHADLAKRVAVASTILLKNNDPTEGGLPLTIGHNSFRIAVLGEDARLPSILNEITYQAKNDGTLAQGWGSGTVDFPYLISPVDGITFRAARHQNVHVSSSTDNDDLDHIRQTATDADVAIVFANANSGEELVVEGNQGDRNDLKLWHNGDAVIEAVASVNKRTVVVLHTVGAVDMPWINHPNITAVIFALLPGQESGNAIAQVLFGDVNPSGKLPFTIMKDRSEYAADVIYTSPDNIPQVTYTEGLYIDYRYADKFNLTPIFPFGHGLSYTTFRYLNLQIFRVHSNNPWSDLVIEVTVENTGFVHGFEVVQLYISYPKEADEPPKLFKGFEKVWVEVGGVSRVRITVSKSDVRVWHGSWVNIPGVYGFKVGASSRDIRLEESKRWGK</sequence>
<dbReference type="InterPro" id="IPR019800">
    <property type="entry name" value="Glyco_hydro_3_AS"/>
</dbReference>
<keyword evidence="9 10" id="KW-0624">Polysaccharide degradation</keyword>
<dbReference type="AlphaFoldDB" id="A0A1Y2BUW3"/>
<evidence type="ECO:0000256" key="10">
    <source>
        <dbReference type="RuleBase" id="RU361161"/>
    </source>
</evidence>
<evidence type="ECO:0000256" key="6">
    <source>
        <dbReference type="ARBA" id="ARBA00023001"/>
    </source>
</evidence>
<dbReference type="Gene3D" id="2.60.40.10">
    <property type="entry name" value="Immunoglobulins"/>
    <property type="match status" value="1"/>
</dbReference>
<dbReference type="Pfam" id="PF00933">
    <property type="entry name" value="Glyco_hydro_3"/>
    <property type="match status" value="1"/>
</dbReference>
<dbReference type="InterPro" id="IPR036881">
    <property type="entry name" value="Glyco_hydro_3_C_sf"/>
</dbReference>
<feature type="domain" description="Fibronectin type III-like" evidence="11">
    <location>
        <begin position="652"/>
        <end position="718"/>
    </location>
</feature>